<keyword evidence="2" id="KW-0812">Transmembrane</keyword>
<dbReference type="Proteomes" id="UP000806522">
    <property type="component" value="Unassembled WGS sequence"/>
</dbReference>
<dbReference type="AlphaFoldDB" id="A0A9D5P7G8"/>
<keyword evidence="1" id="KW-0175">Coiled coil</keyword>
<organism evidence="3 4">
    <name type="scientific">Xylanibacter ruminicola</name>
    <name type="common">Prevotella ruminicola</name>
    <dbReference type="NCBI Taxonomy" id="839"/>
    <lineage>
        <taxon>Bacteria</taxon>
        <taxon>Pseudomonadati</taxon>
        <taxon>Bacteroidota</taxon>
        <taxon>Bacteroidia</taxon>
        <taxon>Bacteroidales</taxon>
        <taxon>Prevotellaceae</taxon>
        <taxon>Xylanibacter</taxon>
    </lineage>
</organism>
<dbReference type="SUPFAM" id="SSF48452">
    <property type="entry name" value="TPR-like"/>
    <property type="match status" value="1"/>
</dbReference>
<name>A0A9D5P7G8_XYLRU</name>
<evidence type="ECO:0000313" key="3">
    <source>
        <dbReference type="EMBL" id="MBE6272203.1"/>
    </source>
</evidence>
<proteinExistence type="predicted"/>
<evidence type="ECO:0000256" key="1">
    <source>
        <dbReference type="SAM" id="Coils"/>
    </source>
</evidence>
<evidence type="ECO:0000256" key="2">
    <source>
        <dbReference type="SAM" id="Phobius"/>
    </source>
</evidence>
<dbReference type="InterPro" id="IPR011990">
    <property type="entry name" value="TPR-like_helical_dom_sf"/>
</dbReference>
<evidence type="ECO:0000313" key="4">
    <source>
        <dbReference type="Proteomes" id="UP000806522"/>
    </source>
</evidence>
<comment type="caution">
    <text evidence="3">The sequence shown here is derived from an EMBL/GenBank/DDBJ whole genome shotgun (WGS) entry which is preliminary data.</text>
</comment>
<keyword evidence="2" id="KW-1133">Transmembrane helix</keyword>
<dbReference type="EMBL" id="SUYC01000028">
    <property type="protein sequence ID" value="MBE6272203.1"/>
    <property type="molecule type" value="Genomic_DNA"/>
</dbReference>
<protein>
    <recommendedName>
        <fullName evidence="5">MalT-like TPR region domain-containing protein</fullName>
    </recommendedName>
</protein>
<evidence type="ECO:0008006" key="5">
    <source>
        <dbReference type="Google" id="ProtNLM"/>
    </source>
</evidence>
<reference evidence="3" key="1">
    <citation type="submission" date="2019-04" db="EMBL/GenBank/DDBJ databases">
        <title>Evolution of Biomass-Degrading Anaerobic Consortia Revealed by Metagenomics.</title>
        <authorList>
            <person name="Peng X."/>
        </authorList>
    </citation>
    <scope>NUCLEOTIDE SEQUENCE</scope>
    <source>
        <strain evidence="3">SIG140</strain>
    </source>
</reference>
<feature type="coiled-coil region" evidence="1">
    <location>
        <begin position="386"/>
        <end position="431"/>
    </location>
</feature>
<sequence>MKRLLIILAVMAVIIGCAEQHPPQFGQVWKKINKPEEARVILAKVNTHYLTESGKAEYGLLKTIVAYKTHRKLENDSLISASISYYNRYGDDWLRSRAYLYRGIVRMYRFGNIIDAVKDFKVAEYISEKNDDEELKSQVYQLLAHVNYYFRNQPSILKYSHKLLDSSIELNDSTMMVKSLLMCATAHADMDQLDSAFTYIMKGVEMEKHANMSMLSDIYSLVSELYAEKGEAIKAEEYLQEWKQLDGTHATHTTWYLIPAYIRKAQGEYEKAIQLAKMGLEDSDQRTRRKCLVLLSELYELTGNQEQASETRMMIGEYDDMKYTIQAMQMVDWQQKFDEIQHSKDFYGRMTWMQRLIIALIAMVALGIVIGMWWHRRKVRKLSFRLDEDTRRISELRTNIEQLEKSGAENGQEMERMKKELENRMERISGTLLIGTQMFSQLQQRQCIAEVTAKEQQCLVDYFAQLRPKRWQEWERKYNGLSTAQYIFLIMQDDLHFDDEAIATILDVKRVSVRSMRARIKKSER</sequence>
<feature type="transmembrane region" description="Helical" evidence="2">
    <location>
        <begin position="352"/>
        <end position="374"/>
    </location>
</feature>
<accession>A0A9D5P7G8</accession>
<dbReference type="Gene3D" id="1.25.40.10">
    <property type="entry name" value="Tetratricopeptide repeat domain"/>
    <property type="match status" value="1"/>
</dbReference>
<keyword evidence="2" id="KW-0472">Membrane</keyword>
<dbReference type="PROSITE" id="PS51257">
    <property type="entry name" value="PROKAR_LIPOPROTEIN"/>
    <property type="match status" value="1"/>
</dbReference>
<gene>
    <name evidence="3" type="ORF">E7101_14875</name>
</gene>